<dbReference type="Pfam" id="PF11462">
    <property type="entry name" value="DUF3203"/>
    <property type="match status" value="1"/>
</dbReference>
<dbReference type="Proteomes" id="UP000786387">
    <property type="component" value="Unassembled WGS sequence"/>
</dbReference>
<keyword evidence="2" id="KW-1185">Reference proteome</keyword>
<evidence type="ECO:0000313" key="1">
    <source>
        <dbReference type="EMBL" id="MBA1272185.1"/>
    </source>
</evidence>
<organism evidence="1 2">
    <name type="scientific">Stutzerimonas azotifigens</name>
    <dbReference type="NCBI Taxonomy" id="291995"/>
    <lineage>
        <taxon>Bacteria</taxon>
        <taxon>Pseudomonadati</taxon>
        <taxon>Pseudomonadota</taxon>
        <taxon>Gammaproteobacteria</taxon>
        <taxon>Pseudomonadales</taxon>
        <taxon>Pseudomonadaceae</taxon>
        <taxon>Stutzerimonas</taxon>
    </lineage>
</organism>
<reference evidence="1 2" key="1">
    <citation type="submission" date="2020-02" db="EMBL/GenBank/DDBJ databases">
        <title>Synteny-based analysis reveals conserved mechanism for high triclosan tolerance in Pseudomonas, as well as instances of horizontal transfer.</title>
        <authorList>
            <person name="Mcfarland A.G."/>
            <person name="Bertucci H.K."/>
            <person name="Litmann E."/>
            <person name="Shen J."/>
            <person name="Huttenhower C."/>
            <person name="Hartmann E.M."/>
        </authorList>
    </citation>
    <scope>NUCLEOTIDE SEQUENCE [LARGE SCALE GENOMIC DNA]</scope>
    <source>
        <strain evidence="1 2">115A1</strain>
    </source>
</reference>
<dbReference type="RefSeq" id="WP_181069024.1">
    <property type="nucleotide sequence ID" value="NZ_JAAMRF010000001.1"/>
</dbReference>
<comment type="caution">
    <text evidence="1">The sequence shown here is derived from an EMBL/GenBank/DDBJ whole genome shotgun (WGS) entry which is preliminary data.</text>
</comment>
<accession>A0ABR5YW86</accession>
<dbReference type="Gene3D" id="3.40.1170.40">
    <property type="entry name" value="Protein of unknown function DUF3203"/>
    <property type="match status" value="1"/>
</dbReference>
<proteinExistence type="predicted"/>
<dbReference type="SUPFAM" id="SSF141447">
    <property type="entry name" value="PA2021-like"/>
    <property type="match status" value="1"/>
</dbReference>
<gene>
    <name evidence="1" type="ORF">G7026_02320</name>
</gene>
<name>A0ABR5YW86_9GAMM</name>
<dbReference type="EMBL" id="JAAMRF010000001">
    <property type="protein sequence ID" value="MBA1272185.1"/>
    <property type="molecule type" value="Genomic_DNA"/>
</dbReference>
<evidence type="ECO:0000313" key="2">
    <source>
        <dbReference type="Proteomes" id="UP000786387"/>
    </source>
</evidence>
<sequence>MIVNIDTATGTCSTVVNETTYRSAIMDVRISTDPQARMSVAHIDSASVHVAEDEAEHLIAAGAKDDRENLVADV</sequence>
<dbReference type="InterPro" id="IPR021564">
    <property type="entry name" value="DUF3203"/>
</dbReference>
<protein>
    <submittedName>
        <fullName evidence="1">DUF3203 family protein</fullName>
    </submittedName>
</protein>
<dbReference type="InterPro" id="IPR038079">
    <property type="entry name" value="PA2021-like_sf"/>
</dbReference>